<dbReference type="InterPro" id="IPR026082">
    <property type="entry name" value="ABCA"/>
</dbReference>
<dbReference type="Proteomes" id="UP001328107">
    <property type="component" value="Unassembled WGS sequence"/>
</dbReference>
<keyword evidence="2" id="KW-0812">Transmembrane</keyword>
<feature type="region of interest" description="Disordered" evidence="1">
    <location>
        <begin position="704"/>
        <end position="771"/>
    </location>
</feature>
<evidence type="ECO:0000313" key="3">
    <source>
        <dbReference type="EMBL" id="GMR52637.1"/>
    </source>
</evidence>
<feature type="compositionally biased region" description="Basic and acidic residues" evidence="1">
    <location>
        <begin position="704"/>
        <end position="713"/>
    </location>
</feature>
<evidence type="ECO:0000256" key="1">
    <source>
        <dbReference type="SAM" id="MobiDB-lite"/>
    </source>
</evidence>
<feature type="transmembrane region" description="Helical" evidence="2">
    <location>
        <begin position="433"/>
        <end position="460"/>
    </location>
</feature>
<sequence>ASETDALSDRIALIARGYVMSCGSLDWMIETFGGFTSVLTVYPQADYFTESLRTKLKSFFTEKLPDANIVVDVGHNFTVLVKNEMTEQIGEILATLDKNREAWGMSYAEVQRLTVERFYSMLDHSEATEDSLQTDRAYVQDIDRILTSPRYSLFSLIGCQINVVAKRKLLFTTRFILNLFAQMTAFSFIFLLSLFLLVLVTQRALIPELNIAPSAYPLMRFLGSEKAVEFAKSLDLKAEVLDAAKLTMDYKHSEWLFKYPAPMLGIFEDDKGVVHTMSMSTLRLGKLFATTLADNYRLHKKGKGKDLIKAKVVSMIYTEKYSSLRQFYGMIKSGGSKIVNGITKIEEIQMISANWLVWLFTCFTLAFSLALCSLFPAYESASGILKHMRIPYDGTPTVVYWATVAMVDLGTHLLLLSVFSFGFIYYVGPPTGLGFVMIFAGWTGAFLSVVPLVYILAAYVANPVKSFAIIMITLLWLPFCVIASYYFQNISFVAAQFALLDDSAVKTLQWFSPVHASALLTTFVPSLSGQDRYADHIGTPKELIQTTKLLLLFCWAHVPAWLLLLIIASKSLRKLLRKTYYKITITEFNEPPEFNLPKQMAIANAADEDDNNTVEGNTPKGRNKTARTTEEKGYDQLPGLKNRDIIVQKKELEKKANNTVYDNLIGDPVAHPPGIGGKSMMKSLRRDKTLHGKLKAAQEKTLKTVEDKKKAGEVDVEPGAAPALQPSSGPPPSSNQQGSANAAAAAAAANKVAPSPPLPPLAPTPPVKSVV</sequence>
<dbReference type="GO" id="GO:0016020">
    <property type="term" value="C:membrane"/>
    <property type="evidence" value="ECO:0007669"/>
    <property type="project" value="InterPro"/>
</dbReference>
<feature type="non-terminal residue" evidence="3">
    <location>
        <position position="771"/>
    </location>
</feature>
<feature type="transmembrane region" description="Helical" evidence="2">
    <location>
        <begin position="355"/>
        <end position="378"/>
    </location>
</feature>
<gene>
    <name evidence="3" type="ORF">PMAYCL1PPCAC_22832</name>
</gene>
<dbReference type="AlphaFoldDB" id="A0AAN5CY20"/>
<feature type="transmembrane region" description="Helical" evidence="2">
    <location>
        <begin position="398"/>
        <end position="427"/>
    </location>
</feature>
<feature type="non-terminal residue" evidence="3">
    <location>
        <position position="1"/>
    </location>
</feature>
<feature type="compositionally biased region" description="Low complexity" evidence="1">
    <location>
        <begin position="718"/>
        <end position="727"/>
    </location>
</feature>
<evidence type="ECO:0000256" key="2">
    <source>
        <dbReference type="SAM" id="Phobius"/>
    </source>
</evidence>
<dbReference type="GO" id="GO:0005319">
    <property type="term" value="F:lipid transporter activity"/>
    <property type="evidence" value="ECO:0007669"/>
    <property type="project" value="TreeGrafter"/>
</dbReference>
<feature type="transmembrane region" description="Helical" evidence="2">
    <location>
        <begin position="175"/>
        <end position="200"/>
    </location>
</feature>
<dbReference type="EMBL" id="BTRK01000005">
    <property type="protein sequence ID" value="GMR52637.1"/>
    <property type="molecule type" value="Genomic_DNA"/>
</dbReference>
<name>A0AAN5CY20_9BILA</name>
<feature type="transmembrane region" description="Helical" evidence="2">
    <location>
        <begin position="467"/>
        <end position="487"/>
    </location>
</feature>
<keyword evidence="2" id="KW-1133">Transmembrane helix</keyword>
<keyword evidence="4" id="KW-1185">Reference proteome</keyword>
<accession>A0AAN5CY20</accession>
<dbReference type="PANTHER" id="PTHR19229">
    <property type="entry name" value="ATP-BINDING CASSETTE TRANSPORTER SUBFAMILY A ABCA"/>
    <property type="match status" value="1"/>
</dbReference>
<dbReference type="PANTHER" id="PTHR19229:SF260">
    <property type="entry name" value="ABC TRANSPORTER DOMAIN-CONTAINING PROTEIN"/>
    <property type="match status" value="1"/>
</dbReference>
<evidence type="ECO:0000313" key="4">
    <source>
        <dbReference type="Proteomes" id="UP001328107"/>
    </source>
</evidence>
<organism evidence="3 4">
    <name type="scientific">Pristionchus mayeri</name>
    <dbReference type="NCBI Taxonomy" id="1317129"/>
    <lineage>
        <taxon>Eukaryota</taxon>
        <taxon>Metazoa</taxon>
        <taxon>Ecdysozoa</taxon>
        <taxon>Nematoda</taxon>
        <taxon>Chromadorea</taxon>
        <taxon>Rhabditida</taxon>
        <taxon>Rhabditina</taxon>
        <taxon>Diplogasteromorpha</taxon>
        <taxon>Diplogasteroidea</taxon>
        <taxon>Neodiplogasteridae</taxon>
        <taxon>Pristionchus</taxon>
    </lineage>
</organism>
<feature type="compositionally biased region" description="Pro residues" evidence="1">
    <location>
        <begin position="754"/>
        <end position="771"/>
    </location>
</feature>
<reference evidence="4" key="1">
    <citation type="submission" date="2022-10" db="EMBL/GenBank/DDBJ databases">
        <title>Genome assembly of Pristionchus species.</title>
        <authorList>
            <person name="Yoshida K."/>
            <person name="Sommer R.J."/>
        </authorList>
    </citation>
    <scope>NUCLEOTIDE SEQUENCE [LARGE SCALE GENOMIC DNA]</scope>
    <source>
        <strain evidence="4">RS5460</strain>
    </source>
</reference>
<proteinExistence type="predicted"/>
<protein>
    <submittedName>
        <fullName evidence="3">Uncharacterized protein</fullName>
    </submittedName>
</protein>
<comment type="caution">
    <text evidence="3">The sequence shown here is derived from an EMBL/GenBank/DDBJ whole genome shotgun (WGS) entry which is preliminary data.</text>
</comment>
<feature type="region of interest" description="Disordered" evidence="1">
    <location>
        <begin position="609"/>
        <end position="630"/>
    </location>
</feature>
<dbReference type="GO" id="GO:0140359">
    <property type="term" value="F:ABC-type transporter activity"/>
    <property type="evidence" value="ECO:0007669"/>
    <property type="project" value="InterPro"/>
</dbReference>
<feature type="compositionally biased region" description="Low complexity" evidence="1">
    <location>
        <begin position="734"/>
        <end position="753"/>
    </location>
</feature>
<feature type="transmembrane region" description="Helical" evidence="2">
    <location>
        <begin position="549"/>
        <end position="568"/>
    </location>
</feature>
<keyword evidence="2" id="KW-0472">Membrane</keyword>